<protein>
    <submittedName>
        <fullName evidence="1">Uncharacterized protein</fullName>
    </submittedName>
</protein>
<organism evidence="1 2">
    <name type="scientific">Dendrothele bispora (strain CBS 962.96)</name>
    <dbReference type="NCBI Taxonomy" id="1314807"/>
    <lineage>
        <taxon>Eukaryota</taxon>
        <taxon>Fungi</taxon>
        <taxon>Dikarya</taxon>
        <taxon>Basidiomycota</taxon>
        <taxon>Agaricomycotina</taxon>
        <taxon>Agaricomycetes</taxon>
        <taxon>Agaricomycetidae</taxon>
        <taxon>Agaricales</taxon>
        <taxon>Agaricales incertae sedis</taxon>
        <taxon>Dendrothele</taxon>
    </lineage>
</organism>
<evidence type="ECO:0000313" key="2">
    <source>
        <dbReference type="Proteomes" id="UP000297245"/>
    </source>
</evidence>
<proteinExistence type="predicted"/>
<dbReference type="AlphaFoldDB" id="A0A4S8LP47"/>
<dbReference type="InterPro" id="IPR041078">
    <property type="entry name" value="Plavaka"/>
</dbReference>
<dbReference type="OrthoDB" id="2687259at2759"/>
<name>A0A4S8LP47_DENBC</name>
<evidence type="ECO:0000313" key="1">
    <source>
        <dbReference type="EMBL" id="THU91087.1"/>
    </source>
</evidence>
<dbReference type="Proteomes" id="UP000297245">
    <property type="component" value="Unassembled WGS sequence"/>
</dbReference>
<dbReference type="Pfam" id="PF18759">
    <property type="entry name" value="Plavaka"/>
    <property type="match status" value="1"/>
</dbReference>
<gene>
    <name evidence="1" type="ORF">K435DRAFT_820957</name>
</gene>
<accession>A0A4S8LP47</accession>
<keyword evidence="2" id="KW-1185">Reference proteome</keyword>
<sequence length="985" mass="114324">MAWFYNGHESKSLADLDNLVHEVIQAEDFRKEDLESFSAKKVVKEMDESLGPKFDLLAEDGWIEASVEIPLPAEGVKQPESNAPKLKVDGVFYRKPLEVIKSVFQSERSQKFQYVPFKLFQRHGPDPEGDDTANVRLHHELYNSDAYIEEYERIQKQQHERRQSDPKLAEEPEVENVPVGIMAWSDETQVTQFGDHLMWPIYLYLGNQSKYERAKPTLFSAHHVAYIPKLLSNVQDRYQNKIGFPASSATLTHLKRELMQAIWALILDPEFMHAYEHGILLKCGDGVTRRLFPRFFTYSVDYPEKVLLATIRSLGRCPCPHCLVEKDQIGQLGTYLDRRRRQSKVRVDSENRRSMVQRIRRWIFDFGYRIASHAVEVILQPFSYTPTVNTFSERFYEFGVNFFLMFVPDVLHELELGVWKAVLVHLIRILFAYGNDTVQELDARYRQVPTFGRDTIRKIRNNASSMKHLVARDFEDMLQVSIPVFEGLVPEHNKYILTLLFDLCTFHCLAKFRLHSDISLRMLDEQTTELGKSLRAFDSHVCKAYDTREIPKETAACGRRNAKKVNEGNGKGKRKATNADPIRKLFNLCTYKIHALGHYIGELEHRRVKRFYARTNRTFKFVRQITALEKRKRVIESIKLRQQKTSMTSLVVPFEHSHPVSVASAKAHYKISDDSSVYKSVLMFMEENVGDPAIKDFYSKLKEHFYIRLFGKTTTDAIAIEEWGSINLQHDRIYSHKVFRVNYTTYDMRRSQDSINPRTSADIMVRSSDPDTPYCYACVHMDVLWVCWFNVDCGNLNLKSKELPMVNFIDASEECAFGFIDPNDVIRAAHLIPVFHLGKTREYMGRSKLGRKESDKDEDWTKYYIGVFSDRDMFARFVPRLGQGHMSWSEVERDEDVIVEEDTSDINTLMDELIPEIPPAGDENEVEVDEGNEDELMDYGYMVEDEEDEEDEIPLDEAVDLGPDDGEDPINHDMDILDMEGYGLL</sequence>
<reference evidence="1 2" key="1">
    <citation type="journal article" date="2019" name="Nat. Ecol. Evol.">
        <title>Megaphylogeny resolves global patterns of mushroom evolution.</title>
        <authorList>
            <person name="Varga T."/>
            <person name="Krizsan K."/>
            <person name="Foldi C."/>
            <person name="Dima B."/>
            <person name="Sanchez-Garcia M."/>
            <person name="Sanchez-Ramirez S."/>
            <person name="Szollosi G.J."/>
            <person name="Szarkandi J.G."/>
            <person name="Papp V."/>
            <person name="Albert L."/>
            <person name="Andreopoulos W."/>
            <person name="Angelini C."/>
            <person name="Antonin V."/>
            <person name="Barry K.W."/>
            <person name="Bougher N.L."/>
            <person name="Buchanan P."/>
            <person name="Buyck B."/>
            <person name="Bense V."/>
            <person name="Catcheside P."/>
            <person name="Chovatia M."/>
            <person name="Cooper J."/>
            <person name="Damon W."/>
            <person name="Desjardin D."/>
            <person name="Finy P."/>
            <person name="Geml J."/>
            <person name="Haridas S."/>
            <person name="Hughes K."/>
            <person name="Justo A."/>
            <person name="Karasinski D."/>
            <person name="Kautmanova I."/>
            <person name="Kiss B."/>
            <person name="Kocsube S."/>
            <person name="Kotiranta H."/>
            <person name="LaButti K.M."/>
            <person name="Lechner B.E."/>
            <person name="Liimatainen K."/>
            <person name="Lipzen A."/>
            <person name="Lukacs Z."/>
            <person name="Mihaltcheva S."/>
            <person name="Morgado L.N."/>
            <person name="Niskanen T."/>
            <person name="Noordeloos M.E."/>
            <person name="Ohm R.A."/>
            <person name="Ortiz-Santana B."/>
            <person name="Ovrebo C."/>
            <person name="Racz N."/>
            <person name="Riley R."/>
            <person name="Savchenko A."/>
            <person name="Shiryaev A."/>
            <person name="Soop K."/>
            <person name="Spirin V."/>
            <person name="Szebenyi C."/>
            <person name="Tomsovsky M."/>
            <person name="Tulloss R.E."/>
            <person name="Uehling J."/>
            <person name="Grigoriev I.V."/>
            <person name="Vagvolgyi C."/>
            <person name="Papp T."/>
            <person name="Martin F.M."/>
            <person name="Miettinen O."/>
            <person name="Hibbett D.S."/>
            <person name="Nagy L.G."/>
        </authorList>
    </citation>
    <scope>NUCLEOTIDE SEQUENCE [LARGE SCALE GENOMIC DNA]</scope>
    <source>
        <strain evidence="1 2">CBS 962.96</strain>
    </source>
</reference>
<dbReference type="EMBL" id="ML179316">
    <property type="protein sequence ID" value="THU91087.1"/>
    <property type="molecule type" value="Genomic_DNA"/>
</dbReference>